<dbReference type="AlphaFoldDB" id="A0A081R620"/>
<evidence type="ECO:0000256" key="1">
    <source>
        <dbReference type="ARBA" id="ARBA00010646"/>
    </source>
</evidence>
<dbReference type="Pfam" id="PF01183">
    <property type="entry name" value="Glyco_hydro_25"/>
    <property type="match status" value="1"/>
</dbReference>
<dbReference type="SUPFAM" id="SSF51445">
    <property type="entry name" value="(Trans)glycosidases"/>
    <property type="match status" value="1"/>
</dbReference>
<comment type="similarity">
    <text evidence="1">Belongs to the glycosyl hydrolase 25 family.</text>
</comment>
<dbReference type="EMBL" id="JPGB01000004">
    <property type="protein sequence ID" value="KEQ50643.1"/>
    <property type="molecule type" value="Genomic_DNA"/>
</dbReference>
<comment type="caution">
    <text evidence="3">The sequence shown here is derived from an EMBL/GenBank/DDBJ whole genome shotgun (WGS) entry which is preliminary data.</text>
</comment>
<proteinExistence type="inferred from homology"/>
<dbReference type="GO" id="GO:0016052">
    <property type="term" value="P:carbohydrate catabolic process"/>
    <property type="evidence" value="ECO:0007669"/>
    <property type="project" value="TreeGrafter"/>
</dbReference>
<dbReference type="Proteomes" id="UP000028098">
    <property type="component" value="Unassembled WGS sequence"/>
</dbReference>
<dbReference type="PANTHER" id="PTHR34135:SF1">
    <property type="entry name" value="GLYCOSYL HYDROLASE FAMILY 25"/>
    <property type="match status" value="1"/>
</dbReference>
<keyword evidence="2" id="KW-0472">Membrane</keyword>
<gene>
    <name evidence="3" type="ORF">SK143_0698</name>
</gene>
<evidence type="ECO:0000313" key="4">
    <source>
        <dbReference type="Proteomes" id="UP000028098"/>
    </source>
</evidence>
<dbReference type="PROSITE" id="PS51904">
    <property type="entry name" value="GLYCOSYL_HYDROL_F25_2"/>
    <property type="match status" value="1"/>
</dbReference>
<dbReference type="InterPro" id="IPR002053">
    <property type="entry name" value="Glyco_hydro_25"/>
</dbReference>
<reference evidence="3 4" key="1">
    <citation type="submission" date="2014-05" db="EMBL/GenBank/DDBJ databases">
        <authorList>
            <person name="Daugherty S.C."/>
            <person name="Tallon L.J."/>
            <person name="Sadzewicz L."/>
            <person name="Kilian M."/>
            <person name="Tettelin H."/>
        </authorList>
    </citation>
    <scope>NUCLEOTIDE SEQUENCE [LARGE SCALE GENOMIC DNA]</scope>
    <source>
        <strain evidence="3 4">SK143</strain>
    </source>
</reference>
<dbReference type="GO" id="GO:0009253">
    <property type="term" value="P:peptidoglycan catabolic process"/>
    <property type="evidence" value="ECO:0007669"/>
    <property type="project" value="InterPro"/>
</dbReference>
<organism evidence="3 4">
    <name type="scientific">Streptococcus oralis</name>
    <dbReference type="NCBI Taxonomy" id="1303"/>
    <lineage>
        <taxon>Bacteria</taxon>
        <taxon>Bacillati</taxon>
        <taxon>Bacillota</taxon>
        <taxon>Bacilli</taxon>
        <taxon>Lactobacillales</taxon>
        <taxon>Streptococcaceae</taxon>
        <taxon>Streptococcus</taxon>
    </lineage>
</organism>
<keyword evidence="3" id="KW-0378">Hydrolase</keyword>
<dbReference type="RefSeq" id="WP_001227576.1">
    <property type="nucleotide sequence ID" value="NZ_JBDMCI010000001.1"/>
</dbReference>
<dbReference type="STRING" id="1303.SORDD17_01314"/>
<dbReference type="PATRIC" id="fig|1303.44.peg.655"/>
<keyword evidence="2" id="KW-0812">Transmembrane</keyword>
<evidence type="ECO:0000313" key="3">
    <source>
        <dbReference type="EMBL" id="KEQ50643.1"/>
    </source>
</evidence>
<dbReference type="InterPro" id="IPR017853">
    <property type="entry name" value="GH"/>
</dbReference>
<keyword evidence="2" id="KW-1133">Transmembrane helix</keyword>
<dbReference type="Gene3D" id="3.20.20.80">
    <property type="entry name" value="Glycosidases"/>
    <property type="match status" value="1"/>
</dbReference>
<dbReference type="CDD" id="cd06523">
    <property type="entry name" value="GH25_PlyB-like"/>
    <property type="match status" value="1"/>
</dbReference>
<sequence length="266" mass="30349">MRKKIHPAIIFTLFTIFIAILILNRPTYEDHPVKSKPNAVQVENQALHNLDKPIIDVSGWQRPEEINYDTLSQNISGVIVRVHNGAQHTETNNAAHANGVDKAYKNHISEFQKRNVPVAVYAYLAGTSKEEMEKAAEVFYNAASPYNPSYYWLDVEEKTMSDMNEGVEAFRAKLEALGAKNIGIYIGVYFMQEHSINTDKFSAVWIPSYGTDSGYFETTPNTDLDYDLHQYTSKGRIAGFEHHLDINLISTLKEKEETFRKLFLRP</sequence>
<dbReference type="PANTHER" id="PTHR34135">
    <property type="entry name" value="LYSOZYME"/>
    <property type="match status" value="1"/>
</dbReference>
<name>A0A081R620_STROR</name>
<accession>A0A081R620</accession>
<protein>
    <submittedName>
        <fullName evidence="3">Glycosyl hydrolases 25 family protein</fullName>
    </submittedName>
</protein>
<feature type="transmembrane region" description="Helical" evidence="2">
    <location>
        <begin position="7"/>
        <end position="24"/>
    </location>
</feature>
<evidence type="ECO:0000256" key="2">
    <source>
        <dbReference type="SAM" id="Phobius"/>
    </source>
</evidence>
<dbReference type="GO" id="GO:0003796">
    <property type="term" value="F:lysozyme activity"/>
    <property type="evidence" value="ECO:0007669"/>
    <property type="project" value="InterPro"/>
</dbReference>
<dbReference type="GO" id="GO:0016998">
    <property type="term" value="P:cell wall macromolecule catabolic process"/>
    <property type="evidence" value="ECO:0007669"/>
    <property type="project" value="InterPro"/>
</dbReference>